<proteinExistence type="inferred from homology"/>
<evidence type="ECO:0000256" key="5">
    <source>
        <dbReference type="ARBA" id="ARBA00022694"/>
    </source>
</evidence>
<evidence type="ECO:0000256" key="1">
    <source>
        <dbReference type="ARBA" id="ARBA00004496"/>
    </source>
</evidence>
<evidence type="ECO:0000259" key="10">
    <source>
        <dbReference type="Pfam" id="PF23925"/>
    </source>
</evidence>
<dbReference type="GO" id="GO:0002926">
    <property type="term" value="P:tRNA wobble base 5-methoxycarbonylmethyl-2-thiouridinylation"/>
    <property type="evidence" value="ECO:0007669"/>
    <property type="project" value="TreeGrafter"/>
</dbReference>
<comment type="subcellular location">
    <subcellularLocation>
        <location evidence="1">Cytoplasm</location>
    </subcellularLocation>
</comment>
<evidence type="ECO:0000259" key="9">
    <source>
        <dbReference type="Pfam" id="PF23797"/>
    </source>
</evidence>
<gene>
    <name evidence="12" type="ORF">BB561_000781</name>
</gene>
<dbReference type="STRING" id="133385.A0A2T9YXQ6"/>
<dbReference type="EMBL" id="MBFR01000019">
    <property type="protein sequence ID" value="PVU97076.1"/>
    <property type="molecule type" value="Genomic_DNA"/>
</dbReference>
<evidence type="ECO:0000256" key="6">
    <source>
        <dbReference type="SAM" id="MobiDB-lite"/>
    </source>
</evidence>
<dbReference type="Pfam" id="PF23797">
    <property type="entry name" value="Beta-prop_ELP1_2nd"/>
    <property type="match status" value="1"/>
</dbReference>
<dbReference type="PANTHER" id="PTHR12747">
    <property type="entry name" value="ELONGATOR COMPLEX PROTEIN 1"/>
    <property type="match status" value="1"/>
</dbReference>
<comment type="similarity">
    <text evidence="3">Belongs to the ELP1/IKA1 family.</text>
</comment>
<dbReference type="GO" id="GO:0005829">
    <property type="term" value="C:cytosol"/>
    <property type="evidence" value="ECO:0007669"/>
    <property type="project" value="TreeGrafter"/>
</dbReference>
<dbReference type="InterPro" id="IPR056169">
    <property type="entry name" value="HB_ELP1"/>
</dbReference>
<dbReference type="UniPathway" id="UPA00988"/>
<accession>A0A2T9YXQ6</accession>
<reference evidence="12 13" key="1">
    <citation type="journal article" date="2018" name="MBio">
        <title>Comparative Genomics Reveals the Core Gene Toolbox for the Fungus-Insect Symbiosis.</title>
        <authorList>
            <person name="Wang Y."/>
            <person name="Stata M."/>
            <person name="Wang W."/>
            <person name="Stajich J.E."/>
            <person name="White M.M."/>
            <person name="Moncalvo J.M."/>
        </authorList>
    </citation>
    <scope>NUCLEOTIDE SEQUENCE [LARGE SCALE GENOMIC DNA]</scope>
    <source>
        <strain evidence="12 13">SWE-8-4</strain>
    </source>
</reference>
<organism evidence="12 13">
    <name type="scientific">Smittium simulii</name>
    <dbReference type="NCBI Taxonomy" id="133385"/>
    <lineage>
        <taxon>Eukaryota</taxon>
        <taxon>Fungi</taxon>
        <taxon>Fungi incertae sedis</taxon>
        <taxon>Zoopagomycota</taxon>
        <taxon>Kickxellomycotina</taxon>
        <taxon>Harpellomycetes</taxon>
        <taxon>Harpellales</taxon>
        <taxon>Legeriomycetaceae</taxon>
        <taxon>Smittium</taxon>
    </lineage>
</organism>
<dbReference type="InterPro" id="IPR056167">
    <property type="entry name" value="A-sol_ELP1"/>
</dbReference>
<keyword evidence="4" id="KW-0963">Cytoplasm</keyword>
<dbReference type="PANTHER" id="PTHR12747:SF0">
    <property type="entry name" value="ELONGATOR COMPLEX PROTEIN 1"/>
    <property type="match status" value="1"/>
</dbReference>
<dbReference type="Pfam" id="PF23774">
    <property type="entry name" value="TPR_GEMI5"/>
    <property type="match status" value="1"/>
</dbReference>
<dbReference type="Pfam" id="PF04762">
    <property type="entry name" value="Beta-prop_ELP1_1st"/>
    <property type="match status" value="1"/>
</dbReference>
<dbReference type="Proteomes" id="UP000245383">
    <property type="component" value="Unassembled WGS sequence"/>
</dbReference>
<feature type="compositionally biased region" description="Polar residues" evidence="6">
    <location>
        <begin position="1440"/>
        <end position="1457"/>
    </location>
</feature>
<comment type="caution">
    <text evidence="12">The sequence shown here is derived from an EMBL/GenBank/DDBJ whole genome shotgun (WGS) entry which is preliminary data.</text>
</comment>
<evidence type="ECO:0008006" key="14">
    <source>
        <dbReference type="Google" id="ProtNLM"/>
    </source>
</evidence>
<feature type="compositionally biased region" description="Low complexity" evidence="6">
    <location>
        <begin position="1313"/>
        <end position="1330"/>
    </location>
</feature>
<dbReference type="SUPFAM" id="SSF69322">
    <property type="entry name" value="Tricorn protease domain 2"/>
    <property type="match status" value="1"/>
</dbReference>
<dbReference type="InterPro" id="IPR056164">
    <property type="entry name" value="Beta-prop_ELP1_1st"/>
</dbReference>
<feature type="compositionally biased region" description="Basic residues" evidence="6">
    <location>
        <begin position="1331"/>
        <end position="1344"/>
    </location>
</feature>
<evidence type="ECO:0000313" key="12">
    <source>
        <dbReference type="EMBL" id="PVU97076.1"/>
    </source>
</evidence>
<feature type="domain" description="ELP1 alpha-solenoid" evidence="10">
    <location>
        <begin position="768"/>
        <end position="954"/>
    </location>
</feature>
<keyword evidence="13" id="KW-1185">Reference proteome</keyword>
<dbReference type="GO" id="GO:0033588">
    <property type="term" value="C:elongator holoenzyme complex"/>
    <property type="evidence" value="ECO:0007669"/>
    <property type="project" value="InterPro"/>
</dbReference>
<dbReference type="InterPro" id="IPR056165">
    <property type="entry name" value="Beta-prop_ELP1_2nd"/>
</dbReference>
<protein>
    <recommendedName>
        <fullName evidence="14">Elongator complex protein 1</fullName>
    </recommendedName>
</protein>
<feature type="domain" description="ELP1 three-helical bundle" evidence="11">
    <location>
        <begin position="1221"/>
        <end position="1410"/>
    </location>
</feature>
<evidence type="ECO:0000259" key="7">
    <source>
        <dbReference type="Pfam" id="PF04762"/>
    </source>
</evidence>
<dbReference type="Pfam" id="PF23936">
    <property type="entry name" value="HB_ELP1"/>
    <property type="match status" value="1"/>
</dbReference>
<evidence type="ECO:0000256" key="3">
    <source>
        <dbReference type="ARBA" id="ARBA00006086"/>
    </source>
</evidence>
<keyword evidence="5" id="KW-0819">tRNA processing</keyword>
<feature type="domain" description="ELP1 first N-terminal beta-propeller" evidence="7">
    <location>
        <begin position="65"/>
        <end position="372"/>
    </location>
</feature>
<dbReference type="InterPro" id="IPR036322">
    <property type="entry name" value="WD40_repeat_dom_sf"/>
</dbReference>
<name>A0A2T9YXQ6_9FUNG</name>
<dbReference type="Pfam" id="PF23925">
    <property type="entry name" value="A-sol_ELP1"/>
    <property type="match status" value="1"/>
</dbReference>
<dbReference type="SUPFAM" id="SSF50978">
    <property type="entry name" value="WD40 repeat-like"/>
    <property type="match status" value="1"/>
</dbReference>
<dbReference type="OrthoDB" id="40048at2759"/>
<dbReference type="PIRSF" id="PIRSF017233">
    <property type="entry name" value="IKAP"/>
    <property type="match status" value="1"/>
</dbReference>
<evidence type="ECO:0000259" key="11">
    <source>
        <dbReference type="Pfam" id="PF23936"/>
    </source>
</evidence>
<feature type="domain" description="ELP1 N-terminal second beta-propeller" evidence="9">
    <location>
        <begin position="436"/>
        <end position="743"/>
    </location>
</feature>
<evidence type="ECO:0000313" key="13">
    <source>
        <dbReference type="Proteomes" id="UP000245383"/>
    </source>
</evidence>
<evidence type="ECO:0000256" key="4">
    <source>
        <dbReference type="ARBA" id="ARBA00022490"/>
    </source>
</evidence>
<feature type="domain" description="Gem-associated protein 5 TPR" evidence="8">
    <location>
        <begin position="1053"/>
        <end position="1191"/>
    </location>
</feature>
<sequence length="1475" mass="166593">MKDLFISTLEPFDFAHSLSLHSPQTTQNDFKPEILALAINPENSQTFAIANIAPQISFLLLLNDQKTSHSTQHITKICELPCALQLGDVLCFKYLSDSEFLFLAIKSGEIYNLKTSSVNFSFVDNSCEFTLIGNFDFGIKAAEWSPDEEHLAIISADQKLSLLNADFDLDYETSSLNGNNQTTDFVNVGWGSKQTQFHGKIGKEASRDTNKFNSRISENDDSLPRISWRGDSSIFAISLLGKDSREILVYSNEGNFLAASESIECLEHNLSWRPSGSVITSTEKLAHTYNVIFYERNGLRHYEFGLPKYLKNVISLQWNATSSILAILAEVFVDDCVQLALQLWTCSNYHWYLKQEILESGIGGLPTSFFWDLENPYLLHILAFKSNAVFSANKKLQSESQIFSKLSPNLYLKICFSSINHISKVSTIESSSVAIVTDNDKLLVTPFSYSNVPPPMALYTVSLSLSESHSFTYTCRDIAMAGFDNGNNFAALLSNGRNIQLYKLADSVKSVKFATSPELLYEVSIPENVIAENKFIPRQLVWPTLNQIVVLGTSYETQNNKYLYHESILFINTDIDNNATISCEIIHLTDFIGRSLVLKLSYSSNANMLFITTDDGSLYKLDRNLPQVIQTLNIHIEEPTSDIDAILVSDDLNHDEDFDSDFIDNSQNLVIVSLSAKNILRINNTLITPSCTSFYLRKDFLILTTTLNNLYFIPISTKLLNEPLLEFNTNEKFKRRIERGSVIACVHPVLDSVILQMPRGNLETIKPRPLVLSNVVKSIKSLDFYSAFHTCRTNRIEFDIIYNHDKNLFADNIELVIKQIHEVEHLCLLITSFASKSNQNLHKNAENIAESNNNELCKDFRKALETIDEVKYLQAIVTCYVSESPPAIEQALLEIKKLGKNSFEIQSESLNYLLFLVDLGRVYKAALGLYDLELALLVAQKGHSDPREYVSLLAKWNSVSVDKNYQQYLIDFYLQNYQQAAHNLTLWYLSRIRDNSQNDEIENFNYSDISIDDDTVLQNLSYNASLKDAWQKLVSFASKKDLYENIIRLIRPDNLENTIREIIDESQISDKEITNILKVTKNTFANLCNNYAQSLETSKKDYVNAASYYLLSGEYHNAILNYEKANKWSEALSLATNPKAQYTSHQVYDLATKLANSLVSSSSISTVSESSAMENSSKKYSDAAKIILEYTNLVELGIQYYTDGQIWSEAIRSCYRFGREDLIESRVYPKLTSQHAEMLLSINEHQTNLEAKLSRLEELRKIPLSNIAASLLPGISFKNQEMDVDVMSDTASMASQFSVFTIASATTANSSISKSNRSIKSSKTSNSKMSSKNRKREAKKKLRGRKGTIYEESYLVESINRSVSQIRNLADCDVPNMIFALLNFDGLILAKELSDLFAKLIETLNSCLDNVFDSQRQIETTDVAGLPENANNGIDEMSDPLNTSSQPNQTEPSTTTPKIPKPFKINSNWKLKLLM</sequence>
<dbReference type="InterPro" id="IPR056421">
    <property type="entry name" value="TPR_GEMI5"/>
</dbReference>
<feature type="region of interest" description="Disordered" evidence="6">
    <location>
        <begin position="1422"/>
        <end position="1461"/>
    </location>
</feature>
<comment type="pathway">
    <text evidence="2">tRNA modification; 5-methoxycarbonylmethyl-2-thiouridine-tRNA biosynthesis.</text>
</comment>
<dbReference type="GO" id="GO:0000049">
    <property type="term" value="F:tRNA binding"/>
    <property type="evidence" value="ECO:0007669"/>
    <property type="project" value="TreeGrafter"/>
</dbReference>
<feature type="region of interest" description="Disordered" evidence="6">
    <location>
        <begin position="1313"/>
        <end position="1344"/>
    </location>
</feature>
<evidence type="ECO:0000259" key="8">
    <source>
        <dbReference type="Pfam" id="PF23774"/>
    </source>
</evidence>
<evidence type="ECO:0000256" key="2">
    <source>
        <dbReference type="ARBA" id="ARBA00005043"/>
    </source>
</evidence>
<dbReference type="InterPro" id="IPR006849">
    <property type="entry name" value="Elp1"/>
</dbReference>